<dbReference type="GO" id="GO:0046983">
    <property type="term" value="F:protein dimerization activity"/>
    <property type="evidence" value="ECO:0007669"/>
    <property type="project" value="InterPro"/>
</dbReference>
<dbReference type="GO" id="GO:0000155">
    <property type="term" value="F:phosphorelay sensor kinase activity"/>
    <property type="evidence" value="ECO:0007669"/>
    <property type="project" value="InterPro"/>
</dbReference>
<evidence type="ECO:0000256" key="9">
    <source>
        <dbReference type="SAM" id="Coils"/>
    </source>
</evidence>
<dbReference type="EMBL" id="LT629695">
    <property type="protein sequence ID" value="SDH67025.1"/>
    <property type="molecule type" value="Genomic_DNA"/>
</dbReference>
<dbReference type="InterPro" id="IPR055558">
    <property type="entry name" value="DUF7134"/>
</dbReference>
<dbReference type="Gene3D" id="3.30.565.10">
    <property type="entry name" value="Histidine kinase-like ATPase, C-terminal domain"/>
    <property type="match status" value="1"/>
</dbReference>
<sequence length="462" mass="49243">MPVTRRRPTRAELRTDVLVAAALGLVSAVVGVLGSVAQYMLVHDDTPAWAFVLTSFAMAAPLAVRRIWPWVPAILSSALYIVFGQLGIVELTVSQVIMFLAVYSVGAWDPNRRRALWVRIGVVVVMAVWLGWAFFTTLTSEPATTAVISQMFILTAINVAYFGGAWVFGDRAYTRALEQEELEDAHAEIVTQRDQLAEQAVTLERVRIARELHDVVAHHVSAMGVQAGAARRTLRTDADRAEHALRNVEQSARDAIAELRTMVVALRSDGDGDGPMPTLADVDGLLATAQDAGQIVDYRVVGEPSAVSPMAELTLVRVLQESLTNARKHAGPTAHVDARLRYRGDVVEVEVSDDGHGAPARALGTGMGLTGMRERVAAVGGSLEAGPRPTGGWLVRATLPTRIVAAAAAETDAATPHAGREAAASIAAAIAAERDDVERALLDADATNDTSTPHPAATRSSE</sequence>
<dbReference type="CDD" id="cd16917">
    <property type="entry name" value="HATPase_UhpB-NarQ-NarX-like"/>
    <property type="match status" value="1"/>
</dbReference>
<evidence type="ECO:0000256" key="10">
    <source>
        <dbReference type="SAM" id="MobiDB-lite"/>
    </source>
</evidence>
<feature type="compositionally biased region" description="Polar residues" evidence="10">
    <location>
        <begin position="447"/>
        <end position="462"/>
    </location>
</feature>
<dbReference type="InterPro" id="IPR005467">
    <property type="entry name" value="His_kinase_dom"/>
</dbReference>
<keyword evidence="8" id="KW-0902">Two-component regulatory system</keyword>
<accession>A0A1G8EAS5</accession>
<feature type="transmembrane region" description="Helical" evidence="11">
    <location>
        <begin position="147"/>
        <end position="168"/>
    </location>
</feature>
<evidence type="ECO:0000256" key="8">
    <source>
        <dbReference type="ARBA" id="ARBA00023012"/>
    </source>
</evidence>
<gene>
    <name evidence="13" type="ORF">SAMN04489720_1959</name>
</gene>
<dbReference type="InterPro" id="IPR011712">
    <property type="entry name" value="Sig_transdc_His_kin_sub3_dim/P"/>
</dbReference>
<dbReference type="PANTHER" id="PTHR24421:SF10">
    <property type="entry name" value="NITRATE_NITRITE SENSOR PROTEIN NARQ"/>
    <property type="match status" value="1"/>
</dbReference>
<evidence type="ECO:0000256" key="3">
    <source>
        <dbReference type="ARBA" id="ARBA00022553"/>
    </source>
</evidence>
<comment type="catalytic activity">
    <reaction evidence="1">
        <text>ATP + protein L-histidine = ADP + protein N-phospho-L-histidine.</text>
        <dbReference type="EC" id="2.7.13.3"/>
    </reaction>
</comment>
<dbReference type="InterPro" id="IPR036890">
    <property type="entry name" value="HATPase_C_sf"/>
</dbReference>
<feature type="transmembrane region" description="Helical" evidence="11">
    <location>
        <begin position="80"/>
        <end position="104"/>
    </location>
</feature>
<feature type="region of interest" description="Disordered" evidence="10">
    <location>
        <begin position="441"/>
        <end position="462"/>
    </location>
</feature>
<protein>
    <recommendedName>
        <fullName evidence="2">histidine kinase</fullName>
        <ecNumber evidence="2">2.7.13.3</ecNumber>
    </recommendedName>
</protein>
<dbReference type="EC" id="2.7.13.3" evidence="2"/>
<dbReference type="Gene3D" id="1.20.5.1930">
    <property type="match status" value="1"/>
</dbReference>
<dbReference type="InterPro" id="IPR003594">
    <property type="entry name" value="HATPase_dom"/>
</dbReference>
<dbReference type="GO" id="GO:0016020">
    <property type="term" value="C:membrane"/>
    <property type="evidence" value="ECO:0007669"/>
    <property type="project" value="InterPro"/>
</dbReference>
<dbReference type="STRING" id="399736.SAMN04489720_1959"/>
<feature type="transmembrane region" description="Helical" evidence="11">
    <location>
        <begin position="20"/>
        <end position="41"/>
    </location>
</feature>
<dbReference type="SUPFAM" id="SSF55874">
    <property type="entry name" value="ATPase domain of HSP90 chaperone/DNA topoisomerase II/histidine kinase"/>
    <property type="match status" value="1"/>
</dbReference>
<reference evidence="14" key="1">
    <citation type="submission" date="2016-10" db="EMBL/GenBank/DDBJ databases">
        <authorList>
            <person name="Varghese N."/>
            <person name="Submissions S."/>
        </authorList>
    </citation>
    <scope>NUCLEOTIDE SEQUENCE [LARGE SCALE GENOMIC DNA]</scope>
    <source>
        <strain evidence="14">DSM 22002</strain>
    </source>
</reference>
<feature type="transmembrane region" description="Helical" evidence="11">
    <location>
        <begin position="116"/>
        <end position="135"/>
    </location>
</feature>
<keyword evidence="3" id="KW-0597">Phosphoprotein</keyword>
<dbReference type="PANTHER" id="PTHR24421">
    <property type="entry name" value="NITRATE/NITRITE SENSOR PROTEIN NARX-RELATED"/>
    <property type="match status" value="1"/>
</dbReference>
<evidence type="ECO:0000256" key="2">
    <source>
        <dbReference type="ARBA" id="ARBA00012438"/>
    </source>
</evidence>
<evidence type="ECO:0000313" key="13">
    <source>
        <dbReference type="EMBL" id="SDH67025.1"/>
    </source>
</evidence>
<dbReference type="SMART" id="SM00387">
    <property type="entry name" value="HATPase_c"/>
    <property type="match status" value="1"/>
</dbReference>
<dbReference type="InterPro" id="IPR050482">
    <property type="entry name" value="Sensor_HK_TwoCompSys"/>
</dbReference>
<dbReference type="RefSeq" id="WP_092504584.1">
    <property type="nucleotide sequence ID" value="NZ_LT629695.1"/>
</dbReference>
<keyword evidence="9" id="KW-0175">Coiled coil</keyword>
<evidence type="ECO:0000256" key="11">
    <source>
        <dbReference type="SAM" id="Phobius"/>
    </source>
</evidence>
<evidence type="ECO:0000256" key="1">
    <source>
        <dbReference type="ARBA" id="ARBA00000085"/>
    </source>
</evidence>
<dbReference type="Pfam" id="PF02518">
    <property type="entry name" value="HATPase_c"/>
    <property type="match status" value="1"/>
</dbReference>
<dbReference type="AlphaFoldDB" id="A0A1G8EAS5"/>
<dbReference type="PROSITE" id="PS50109">
    <property type="entry name" value="HIS_KIN"/>
    <property type="match status" value="1"/>
</dbReference>
<keyword evidence="11" id="KW-1133">Transmembrane helix</keyword>
<keyword evidence="11" id="KW-0812">Transmembrane</keyword>
<evidence type="ECO:0000256" key="6">
    <source>
        <dbReference type="ARBA" id="ARBA00022777"/>
    </source>
</evidence>
<organism evidence="13 14">
    <name type="scientific">Agrococcus jejuensis</name>
    <dbReference type="NCBI Taxonomy" id="399736"/>
    <lineage>
        <taxon>Bacteria</taxon>
        <taxon>Bacillati</taxon>
        <taxon>Actinomycetota</taxon>
        <taxon>Actinomycetes</taxon>
        <taxon>Micrococcales</taxon>
        <taxon>Microbacteriaceae</taxon>
        <taxon>Agrococcus</taxon>
    </lineage>
</organism>
<evidence type="ECO:0000256" key="7">
    <source>
        <dbReference type="ARBA" id="ARBA00022840"/>
    </source>
</evidence>
<name>A0A1G8EAS5_9MICO</name>
<keyword evidence="5" id="KW-0547">Nucleotide-binding</keyword>
<keyword evidence="11" id="KW-0472">Membrane</keyword>
<dbReference type="Pfam" id="PF23539">
    <property type="entry name" value="DUF7134"/>
    <property type="match status" value="1"/>
</dbReference>
<feature type="coiled-coil region" evidence="9">
    <location>
        <begin position="231"/>
        <end position="258"/>
    </location>
</feature>
<dbReference type="Proteomes" id="UP000198822">
    <property type="component" value="Chromosome I"/>
</dbReference>
<keyword evidence="4" id="KW-0808">Transferase</keyword>
<keyword evidence="6 13" id="KW-0418">Kinase</keyword>
<proteinExistence type="predicted"/>
<keyword evidence="14" id="KW-1185">Reference proteome</keyword>
<dbReference type="Pfam" id="PF07730">
    <property type="entry name" value="HisKA_3"/>
    <property type="match status" value="1"/>
</dbReference>
<keyword evidence="7" id="KW-0067">ATP-binding</keyword>
<dbReference type="GO" id="GO:0005524">
    <property type="term" value="F:ATP binding"/>
    <property type="evidence" value="ECO:0007669"/>
    <property type="project" value="UniProtKB-KW"/>
</dbReference>
<evidence type="ECO:0000259" key="12">
    <source>
        <dbReference type="PROSITE" id="PS50109"/>
    </source>
</evidence>
<evidence type="ECO:0000256" key="4">
    <source>
        <dbReference type="ARBA" id="ARBA00022679"/>
    </source>
</evidence>
<dbReference type="OrthoDB" id="227596at2"/>
<evidence type="ECO:0000256" key="5">
    <source>
        <dbReference type="ARBA" id="ARBA00022741"/>
    </source>
</evidence>
<evidence type="ECO:0000313" key="14">
    <source>
        <dbReference type="Proteomes" id="UP000198822"/>
    </source>
</evidence>
<feature type="domain" description="Histidine kinase" evidence="12">
    <location>
        <begin position="315"/>
        <end position="403"/>
    </location>
</feature>